<proteinExistence type="predicted"/>
<dbReference type="Proteomes" id="UP000280455">
    <property type="component" value="Chromosome"/>
</dbReference>
<organism evidence="1 2">
    <name type="scientific">Pseudomonas chlororaphis subsp. aureofaciens</name>
    <dbReference type="NCBI Taxonomy" id="587851"/>
    <lineage>
        <taxon>Bacteria</taxon>
        <taxon>Pseudomonadati</taxon>
        <taxon>Pseudomonadota</taxon>
        <taxon>Gammaproteobacteria</taxon>
        <taxon>Pseudomonadales</taxon>
        <taxon>Pseudomonadaceae</taxon>
        <taxon>Pseudomonas</taxon>
    </lineage>
</organism>
<reference evidence="1 2" key="1">
    <citation type="submission" date="2018-03" db="EMBL/GenBank/DDBJ databases">
        <title>Diversity of phytobeneficial traits revealed by whole-genome analysis of worldwide-isolated phenazine-producing Pseudomonas spp.</title>
        <authorList>
            <person name="Biessy A."/>
            <person name="Novinscak A."/>
            <person name="Blom J."/>
            <person name="Leger G."/>
            <person name="Thomashow L.S."/>
            <person name="Cazorla F.M."/>
            <person name="Josic D."/>
            <person name="Filion M."/>
        </authorList>
    </citation>
    <scope>NUCLEOTIDE SEQUENCE [LARGE SCALE GENOMIC DNA]</scope>
    <source>
        <strain evidence="1 2">ChPhzS24</strain>
    </source>
</reference>
<name>A0AAD0ZFZ9_9PSED</name>
<dbReference type="EMBL" id="CP027750">
    <property type="protein sequence ID" value="AZE29310.1"/>
    <property type="molecule type" value="Genomic_DNA"/>
</dbReference>
<gene>
    <name evidence="1" type="ORF">C4K07_2525</name>
</gene>
<accession>A0AAD0ZFZ9</accession>
<evidence type="ECO:0000313" key="1">
    <source>
        <dbReference type="EMBL" id="AZE29310.1"/>
    </source>
</evidence>
<dbReference type="AlphaFoldDB" id="A0AAD0ZFZ9"/>
<evidence type="ECO:0000313" key="2">
    <source>
        <dbReference type="Proteomes" id="UP000280455"/>
    </source>
</evidence>
<protein>
    <submittedName>
        <fullName evidence="1">Uncharacterized protein</fullName>
    </submittedName>
</protein>
<sequence length="49" mass="5554">MHTQAFHHWLAQLSPLSTQQRTTLNQAPAVSGAPLKIYSTDCNYRIFIP</sequence>